<dbReference type="SUPFAM" id="SSF46785">
    <property type="entry name" value="Winged helix' DNA-binding domain"/>
    <property type="match status" value="2"/>
</dbReference>
<protein>
    <submittedName>
        <fullName evidence="3">DUF480 domain-containing protein</fullName>
    </submittedName>
</protein>
<name>A0ABX1N3I5_9RHOO</name>
<evidence type="ECO:0000256" key="1">
    <source>
        <dbReference type="HAMAP-Rule" id="MF_01584"/>
    </source>
</evidence>
<keyword evidence="4" id="KW-1185">Reference proteome</keyword>
<evidence type="ECO:0000256" key="2">
    <source>
        <dbReference type="SAM" id="Coils"/>
    </source>
</evidence>
<dbReference type="Gene3D" id="1.10.10.10">
    <property type="entry name" value="Winged helix-like DNA-binding domain superfamily/Winged helix DNA-binding domain"/>
    <property type="match status" value="2"/>
</dbReference>
<organism evidence="3 4">
    <name type="scientific">Aromatoleum buckelii</name>
    <dbReference type="NCBI Taxonomy" id="200254"/>
    <lineage>
        <taxon>Bacteria</taxon>
        <taxon>Pseudomonadati</taxon>
        <taxon>Pseudomonadota</taxon>
        <taxon>Betaproteobacteria</taxon>
        <taxon>Rhodocyclales</taxon>
        <taxon>Rhodocyclaceae</taxon>
        <taxon>Aromatoleum</taxon>
    </lineage>
</organism>
<evidence type="ECO:0000313" key="4">
    <source>
        <dbReference type="Proteomes" id="UP000601990"/>
    </source>
</evidence>
<reference evidence="3" key="1">
    <citation type="submission" date="2019-12" db="EMBL/GenBank/DDBJ databases">
        <title>Comparative genomics gives insights into the taxonomy of the Azoarcus-Aromatoleum group and reveals separate origins of nif in the plant-associated Azoarcus and non-plant-associated Aromatoleum sub-groups.</title>
        <authorList>
            <person name="Lafos M."/>
            <person name="Maluk M."/>
            <person name="Batista M."/>
            <person name="Junghare M."/>
            <person name="Carmona M."/>
            <person name="Faoro H."/>
            <person name="Cruz L.M."/>
            <person name="Battistoni F."/>
            <person name="De Souza E."/>
            <person name="Pedrosa F."/>
            <person name="Chen W.-M."/>
            <person name="Poole P.S."/>
            <person name="Dixon R.A."/>
            <person name="James E.K."/>
        </authorList>
    </citation>
    <scope>NUCLEOTIDE SEQUENCE</scope>
    <source>
        <strain evidence="3">U120</strain>
    </source>
</reference>
<keyword evidence="2" id="KW-0175">Coiled coil</keyword>
<dbReference type="RefSeq" id="WP_169199071.1">
    <property type="nucleotide sequence ID" value="NZ_WTVH02000010.1"/>
</dbReference>
<gene>
    <name evidence="3" type="ORF">GO608_10810</name>
</gene>
<proteinExistence type="inferred from homology"/>
<dbReference type="InterPro" id="IPR007432">
    <property type="entry name" value="DUF480"/>
</dbReference>
<evidence type="ECO:0000313" key="3">
    <source>
        <dbReference type="EMBL" id="NMF93816.1"/>
    </source>
</evidence>
<feature type="coiled-coil region" evidence="2">
    <location>
        <begin position="199"/>
        <end position="226"/>
    </location>
</feature>
<dbReference type="Proteomes" id="UP000601990">
    <property type="component" value="Unassembled WGS sequence"/>
</dbReference>
<dbReference type="Pfam" id="PF04337">
    <property type="entry name" value="DUF480"/>
    <property type="match status" value="1"/>
</dbReference>
<dbReference type="PANTHER" id="PTHR38768:SF1">
    <property type="entry name" value="UPF0502 PROTEIN YCEH"/>
    <property type="match status" value="1"/>
</dbReference>
<comment type="similarity">
    <text evidence="1">Belongs to the UPF0502 family.</text>
</comment>
<dbReference type="PANTHER" id="PTHR38768">
    <property type="entry name" value="UPF0502 PROTEIN YCEH"/>
    <property type="match status" value="1"/>
</dbReference>
<dbReference type="InterPro" id="IPR036388">
    <property type="entry name" value="WH-like_DNA-bd_sf"/>
</dbReference>
<comment type="caution">
    <text evidence="3">The sequence shown here is derived from an EMBL/GenBank/DDBJ whole genome shotgun (WGS) entry which is preliminary data.</text>
</comment>
<dbReference type="InterPro" id="IPR036390">
    <property type="entry name" value="WH_DNA-bd_sf"/>
</dbReference>
<accession>A0ABX1N3I5</accession>
<sequence>MTDHTPADADEGFDLDLAEIRVLGVLMEKAFVTPDNYPLSVNAIVTGSNQLTGRDPVMNLTETEVQDALDRLIARKLVSKRDQAGARVGKYEHLVRLRHSLPPPEQAALATLMLRGAQTAGEIRQRSERMHRFDDIAAVDKVLEHLGEKYPPMVAAVPKAPGTKETRYAHLLGGRQAFVQMGEAVASGYAAGGAVRGRTSELEEEVRRLRDELDLLRSEFEKFRSQFE</sequence>
<dbReference type="EMBL" id="WTVH01000019">
    <property type="protein sequence ID" value="NMF93816.1"/>
    <property type="molecule type" value="Genomic_DNA"/>
</dbReference>
<dbReference type="HAMAP" id="MF_01584">
    <property type="entry name" value="UPF0502"/>
    <property type="match status" value="1"/>
</dbReference>